<keyword evidence="2" id="KW-1185">Reference proteome</keyword>
<dbReference type="Proteomes" id="UP001632038">
    <property type="component" value="Unassembled WGS sequence"/>
</dbReference>
<name>A0ABD3DMA5_9LAMI</name>
<sequence length="133" mass="14672">MLLNCLMKTGRVLRLDIWGRLAIGYLEKGEVDNALRSLKVGVSVNDDASVDNKFGDNMVMKILMLVGKKGRVGDAEKVVSLLRCVVVLKREMYQVLLNSCVGAGKEAGGILDVMRADNFEVDKETSKVREIEV</sequence>
<accession>A0ABD3DMA5</accession>
<protein>
    <recommendedName>
        <fullName evidence="3">Pentatricopeptide repeat-containing protein</fullName>
    </recommendedName>
</protein>
<organism evidence="1 2">
    <name type="scientific">Castilleja foliolosa</name>
    <dbReference type="NCBI Taxonomy" id="1961234"/>
    <lineage>
        <taxon>Eukaryota</taxon>
        <taxon>Viridiplantae</taxon>
        <taxon>Streptophyta</taxon>
        <taxon>Embryophyta</taxon>
        <taxon>Tracheophyta</taxon>
        <taxon>Spermatophyta</taxon>
        <taxon>Magnoliopsida</taxon>
        <taxon>eudicotyledons</taxon>
        <taxon>Gunneridae</taxon>
        <taxon>Pentapetalae</taxon>
        <taxon>asterids</taxon>
        <taxon>lamiids</taxon>
        <taxon>Lamiales</taxon>
        <taxon>Orobanchaceae</taxon>
        <taxon>Pedicularideae</taxon>
        <taxon>Castillejinae</taxon>
        <taxon>Castilleja</taxon>
    </lineage>
</organism>
<dbReference type="AlphaFoldDB" id="A0ABD3DMA5"/>
<proteinExistence type="predicted"/>
<dbReference type="EMBL" id="JAVIJP010000016">
    <property type="protein sequence ID" value="KAL3643416.1"/>
    <property type="molecule type" value="Genomic_DNA"/>
</dbReference>
<reference evidence="2" key="1">
    <citation type="journal article" date="2024" name="IScience">
        <title>Strigolactones Initiate the Formation of Haustorium-like Structures in Castilleja.</title>
        <authorList>
            <person name="Buerger M."/>
            <person name="Peterson D."/>
            <person name="Chory J."/>
        </authorList>
    </citation>
    <scope>NUCLEOTIDE SEQUENCE [LARGE SCALE GENOMIC DNA]</scope>
</reference>
<evidence type="ECO:0000313" key="2">
    <source>
        <dbReference type="Proteomes" id="UP001632038"/>
    </source>
</evidence>
<evidence type="ECO:0008006" key="3">
    <source>
        <dbReference type="Google" id="ProtNLM"/>
    </source>
</evidence>
<gene>
    <name evidence="1" type="ORF">CASFOL_014231</name>
</gene>
<comment type="caution">
    <text evidence="1">The sequence shown here is derived from an EMBL/GenBank/DDBJ whole genome shotgun (WGS) entry which is preliminary data.</text>
</comment>
<evidence type="ECO:0000313" key="1">
    <source>
        <dbReference type="EMBL" id="KAL3643416.1"/>
    </source>
</evidence>